<proteinExistence type="predicted"/>
<dbReference type="Proteomes" id="UP000029492">
    <property type="component" value="Chromosome"/>
</dbReference>
<dbReference type="RefSeq" id="WP_043355628.1">
    <property type="nucleotide sequence ID" value="NZ_CP003811.1"/>
</dbReference>
<dbReference type="EMBL" id="CP003811">
    <property type="protein sequence ID" value="AIQ90872.1"/>
    <property type="molecule type" value="Genomic_DNA"/>
</dbReference>
<dbReference type="eggNOG" id="ENOG5032XER">
    <property type="taxonomic scope" value="Bacteria"/>
</dbReference>
<dbReference type="KEGG" id="mor:MOC_3117"/>
<reference evidence="1 2" key="1">
    <citation type="journal article" date="2014" name="PLoS ONE">
        <title>Genome Information of Methylobacterium oryzae, a Plant-Probiotic Methylotroph in the Phyllosphere.</title>
        <authorList>
            <person name="Kwak M.J."/>
            <person name="Jeong H."/>
            <person name="Madhaiyan M."/>
            <person name="Lee Y."/>
            <person name="Sa T.M."/>
            <person name="Oh T.K."/>
            <person name="Kim J.F."/>
        </authorList>
    </citation>
    <scope>NUCLEOTIDE SEQUENCE [LARGE SCALE GENOMIC DNA]</scope>
    <source>
        <strain evidence="1 2">CBMB20</strain>
    </source>
</reference>
<protein>
    <submittedName>
        <fullName evidence="1">Protein of unassigned function</fullName>
    </submittedName>
</protein>
<organism evidence="1 2">
    <name type="scientific">Methylobacterium oryzae CBMB20</name>
    <dbReference type="NCBI Taxonomy" id="693986"/>
    <lineage>
        <taxon>Bacteria</taxon>
        <taxon>Pseudomonadati</taxon>
        <taxon>Pseudomonadota</taxon>
        <taxon>Alphaproteobacteria</taxon>
        <taxon>Hyphomicrobiales</taxon>
        <taxon>Methylobacteriaceae</taxon>
        <taxon>Methylobacterium</taxon>
    </lineage>
</organism>
<evidence type="ECO:0000313" key="2">
    <source>
        <dbReference type="Proteomes" id="UP000029492"/>
    </source>
</evidence>
<keyword evidence="2" id="KW-1185">Reference proteome</keyword>
<accession>A0A089NU25</accession>
<name>A0A089NU25_9HYPH</name>
<dbReference type="AlphaFoldDB" id="A0A089NU25"/>
<evidence type="ECO:0000313" key="1">
    <source>
        <dbReference type="EMBL" id="AIQ90872.1"/>
    </source>
</evidence>
<gene>
    <name evidence="1" type="ORF">MOC_3117</name>
</gene>
<sequence length="146" mass="15571">MTTISVQQFCNHAVSTGTISDEDLLVLKREVLPEGLMNREDADLLIALERAVIGSDAFADFLVASVVDFAVWGSRPTGYIDRDVAAWLAASLSGRDGPSAVGARIAMEVVREAQSSAESLVAFALEANRRARDTVSAPRMTFALAA</sequence>
<dbReference type="HOGENOM" id="CLU_1720183_0_0_5"/>
<dbReference type="STRING" id="693986.MOC_3117"/>
<dbReference type="GeneID" id="96602946"/>